<dbReference type="Gene3D" id="3.40.640.10">
    <property type="entry name" value="Type I PLP-dependent aspartate aminotransferase-like (Major domain)"/>
    <property type="match status" value="1"/>
</dbReference>
<evidence type="ECO:0000256" key="2">
    <source>
        <dbReference type="PIRSR" id="PIRSR000390-2"/>
    </source>
</evidence>
<dbReference type="GO" id="GO:0008483">
    <property type="term" value="F:transaminase activity"/>
    <property type="evidence" value="ECO:0007669"/>
    <property type="project" value="UniProtKB-KW"/>
</dbReference>
<feature type="modified residue" description="N6-(pyridoxal phosphate)lysine" evidence="2">
    <location>
        <position position="203"/>
    </location>
</feature>
<dbReference type="PANTHER" id="PTHR30244:SF34">
    <property type="entry name" value="DTDP-4-AMINO-4,6-DIDEOXYGALACTOSE TRANSAMINASE"/>
    <property type="match status" value="1"/>
</dbReference>
<evidence type="ECO:0000313" key="5">
    <source>
        <dbReference type="EMBL" id="RAV20983.1"/>
    </source>
</evidence>
<accession>A0A329MQE9</accession>
<keyword evidence="4" id="KW-0175">Coiled coil</keyword>
<keyword evidence="5" id="KW-0032">Aminotransferase</keyword>
<dbReference type="CDD" id="cd00616">
    <property type="entry name" value="AHBA_syn"/>
    <property type="match status" value="1"/>
</dbReference>
<reference evidence="5 6" key="1">
    <citation type="journal article" date="2009" name="Int. J. Syst. Evol. Microbiol.">
        <title>Paenibacillus contaminans sp. nov., isolated from a contaminated laboratory plate.</title>
        <authorList>
            <person name="Chou J.H."/>
            <person name="Lee J.H."/>
            <person name="Lin M.C."/>
            <person name="Chang P.S."/>
            <person name="Arun A.B."/>
            <person name="Young C.C."/>
            <person name="Chen W.M."/>
        </authorList>
    </citation>
    <scope>NUCLEOTIDE SEQUENCE [LARGE SCALE GENOMIC DNA]</scope>
    <source>
        <strain evidence="5 6">CKOBP-6</strain>
    </source>
</reference>
<proteinExistence type="inferred from homology"/>
<dbReference type="InterPro" id="IPR000653">
    <property type="entry name" value="DegT/StrS_aminotransferase"/>
</dbReference>
<dbReference type="OrthoDB" id="9810913at2"/>
<dbReference type="GO" id="GO:0000271">
    <property type="term" value="P:polysaccharide biosynthetic process"/>
    <property type="evidence" value="ECO:0007669"/>
    <property type="project" value="TreeGrafter"/>
</dbReference>
<sequence>MNKLAIDGGTPVRTEAFAEWPVFGELEERMVTEAIRSGKWGGSGVVKGSGREPMLPLFERKFAELQDAEYAVNVVNGTVAITVALQAAGVKPGDEVIVPPYTFIATATAALAYGAIPVFADIEEHTLMLDPDKAEQAITPRTKAVIPVHLAGASADMDRFTELGRKYGLSVIEDAAQAAGTAWKGKGVGSHGTAGTFSFQSSKNLNAGEGGILLTNDSAVWERAWSICNVGRVPGGEWYGHKHLGQNYRMTELQAALLLAQMTRLEEQMQTRERNAALLDGLLEEVEGIVPPFRDERVTRHANHLYMFRIDPAWTDRVAKTDFIRKLQAEGIPASAGYFALNRNEAIIGAIREWTGAERIDACPVCERVSDKEVVWLGQQVLLSDEKAIRDVALAVRKVISSY</sequence>
<keyword evidence="6" id="KW-1185">Reference proteome</keyword>
<gene>
    <name evidence="5" type="ORF">DQG23_12910</name>
</gene>
<evidence type="ECO:0000313" key="6">
    <source>
        <dbReference type="Proteomes" id="UP000250369"/>
    </source>
</evidence>
<dbReference type="AlphaFoldDB" id="A0A329MQE9"/>
<evidence type="ECO:0000256" key="3">
    <source>
        <dbReference type="RuleBase" id="RU004508"/>
    </source>
</evidence>
<protein>
    <submittedName>
        <fullName evidence="5">DegT/DnrJ/EryC1/StrS family aminotransferase</fullName>
    </submittedName>
</protein>
<dbReference type="PANTHER" id="PTHR30244">
    <property type="entry name" value="TRANSAMINASE"/>
    <property type="match status" value="1"/>
</dbReference>
<organism evidence="5 6">
    <name type="scientific">Paenibacillus contaminans</name>
    <dbReference type="NCBI Taxonomy" id="450362"/>
    <lineage>
        <taxon>Bacteria</taxon>
        <taxon>Bacillati</taxon>
        <taxon>Bacillota</taxon>
        <taxon>Bacilli</taxon>
        <taxon>Bacillales</taxon>
        <taxon>Paenibacillaceae</taxon>
        <taxon>Paenibacillus</taxon>
    </lineage>
</organism>
<dbReference type="SUPFAM" id="SSF53383">
    <property type="entry name" value="PLP-dependent transferases"/>
    <property type="match status" value="1"/>
</dbReference>
<comment type="similarity">
    <text evidence="3">Belongs to the DegT/DnrJ/EryC1 family.</text>
</comment>
<evidence type="ECO:0000256" key="4">
    <source>
        <dbReference type="SAM" id="Coils"/>
    </source>
</evidence>
<keyword evidence="5" id="KW-0808">Transferase</keyword>
<dbReference type="RefSeq" id="WP_113031263.1">
    <property type="nucleotide sequence ID" value="NZ_QMFB01000006.1"/>
</dbReference>
<evidence type="ECO:0000256" key="1">
    <source>
        <dbReference type="PIRSR" id="PIRSR000390-1"/>
    </source>
</evidence>
<dbReference type="PIRSF" id="PIRSF000390">
    <property type="entry name" value="PLP_StrS"/>
    <property type="match status" value="1"/>
</dbReference>
<dbReference type="EMBL" id="QMFB01000006">
    <property type="protein sequence ID" value="RAV20983.1"/>
    <property type="molecule type" value="Genomic_DNA"/>
</dbReference>
<dbReference type="GO" id="GO:0030170">
    <property type="term" value="F:pyridoxal phosphate binding"/>
    <property type="evidence" value="ECO:0007669"/>
    <property type="project" value="TreeGrafter"/>
</dbReference>
<dbReference type="Pfam" id="PF01041">
    <property type="entry name" value="DegT_DnrJ_EryC1"/>
    <property type="match status" value="1"/>
</dbReference>
<dbReference type="InterPro" id="IPR015424">
    <property type="entry name" value="PyrdxlP-dep_Trfase"/>
</dbReference>
<keyword evidence="2 3" id="KW-0663">Pyridoxal phosphate</keyword>
<dbReference type="InterPro" id="IPR015422">
    <property type="entry name" value="PyrdxlP-dep_Trfase_small"/>
</dbReference>
<name>A0A329MQE9_9BACL</name>
<dbReference type="Gene3D" id="3.90.1150.10">
    <property type="entry name" value="Aspartate Aminotransferase, domain 1"/>
    <property type="match status" value="1"/>
</dbReference>
<comment type="caution">
    <text evidence="5">The sequence shown here is derived from an EMBL/GenBank/DDBJ whole genome shotgun (WGS) entry which is preliminary data.</text>
</comment>
<dbReference type="InterPro" id="IPR015421">
    <property type="entry name" value="PyrdxlP-dep_Trfase_major"/>
</dbReference>
<feature type="coiled-coil region" evidence="4">
    <location>
        <begin position="248"/>
        <end position="275"/>
    </location>
</feature>
<feature type="active site" description="Proton acceptor" evidence="1">
    <location>
        <position position="203"/>
    </location>
</feature>
<dbReference type="Proteomes" id="UP000250369">
    <property type="component" value="Unassembled WGS sequence"/>
</dbReference>